<sequence length="92" mass="9635">MQKAFDACRSLMPRGGGFGQGRGPRGGVDASALQAFRSCMKDNGADLPENSGIRDLKTSDPAIAKALDKCRPLLPTPRPRNSGTQPTPQPAG</sequence>
<organism evidence="2 3">
    <name type="scientific">Sphaerisporangium corydalis</name>
    <dbReference type="NCBI Taxonomy" id="1441875"/>
    <lineage>
        <taxon>Bacteria</taxon>
        <taxon>Bacillati</taxon>
        <taxon>Actinomycetota</taxon>
        <taxon>Actinomycetes</taxon>
        <taxon>Streptosporangiales</taxon>
        <taxon>Streptosporangiaceae</taxon>
        <taxon>Sphaerisporangium</taxon>
    </lineage>
</organism>
<proteinExistence type="predicted"/>
<evidence type="ECO:0000313" key="2">
    <source>
        <dbReference type="EMBL" id="MFC4591443.1"/>
    </source>
</evidence>
<protein>
    <submittedName>
        <fullName evidence="2">Uncharacterized protein</fullName>
    </submittedName>
</protein>
<dbReference type="Proteomes" id="UP001595891">
    <property type="component" value="Unassembled WGS sequence"/>
</dbReference>
<keyword evidence="3" id="KW-1185">Reference proteome</keyword>
<name>A0ABV9EQM4_9ACTN</name>
<gene>
    <name evidence="2" type="ORF">ACFO8L_35485</name>
</gene>
<evidence type="ECO:0000256" key="1">
    <source>
        <dbReference type="SAM" id="MobiDB-lite"/>
    </source>
</evidence>
<dbReference type="RefSeq" id="WP_262850961.1">
    <property type="nucleotide sequence ID" value="NZ_JANZYP010000135.1"/>
</dbReference>
<evidence type="ECO:0000313" key="3">
    <source>
        <dbReference type="Proteomes" id="UP001595891"/>
    </source>
</evidence>
<dbReference type="EMBL" id="JBHSFN010000032">
    <property type="protein sequence ID" value="MFC4591443.1"/>
    <property type="molecule type" value="Genomic_DNA"/>
</dbReference>
<comment type="caution">
    <text evidence="2">The sequence shown here is derived from an EMBL/GenBank/DDBJ whole genome shotgun (WGS) entry which is preliminary data.</text>
</comment>
<feature type="region of interest" description="Disordered" evidence="1">
    <location>
        <begin position="1"/>
        <end position="29"/>
    </location>
</feature>
<feature type="compositionally biased region" description="Gly residues" evidence="1">
    <location>
        <begin position="14"/>
        <end position="26"/>
    </location>
</feature>
<feature type="region of interest" description="Disordered" evidence="1">
    <location>
        <begin position="69"/>
        <end position="92"/>
    </location>
</feature>
<accession>A0ABV9EQM4</accession>
<reference evidence="3" key="1">
    <citation type="journal article" date="2019" name="Int. J. Syst. Evol. Microbiol.">
        <title>The Global Catalogue of Microorganisms (GCM) 10K type strain sequencing project: providing services to taxonomists for standard genome sequencing and annotation.</title>
        <authorList>
            <consortium name="The Broad Institute Genomics Platform"/>
            <consortium name="The Broad Institute Genome Sequencing Center for Infectious Disease"/>
            <person name="Wu L."/>
            <person name="Ma J."/>
        </authorList>
    </citation>
    <scope>NUCLEOTIDE SEQUENCE [LARGE SCALE GENOMIC DNA]</scope>
    <source>
        <strain evidence="3">CCUG 49560</strain>
    </source>
</reference>